<name>A0A2W5A6S5_9BACT</name>
<dbReference type="EMBL" id="QFNK01000001">
    <property type="protein sequence ID" value="PZO89096.1"/>
    <property type="molecule type" value="Genomic_DNA"/>
</dbReference>
<accession>A0A2W5A6S5</accession>
<gene>
    <name evidence="1" type="ORF">DI626_00075</name>
</gene>
<reference evidence="1 2" key="1">
    <citation type="submission" date="2017-08" db="EMBL/GenBank/DDBJ databases">
        <title>Infants hospitalized years apart are colonized by the same room-sourced microbial strains.</title>
        <authorList>
            <person name="Brooks B."/>
            <person name="Olm M.R."/>
            <person name="Firek B.A."/>
            <person name="Baker R."/>
            <person name="Thomas B.C."/>
            <person name="Morowitz M.J."/>
            <person name="Banfield J.F."/>
        </authorList>
    </citation>
    <scope>NUCLEOTIDE SEQUENCE [LARGE SCALE GENOMIC DNA]</scope>
    <source>
        <strain evidence="1">S2_018_000_R2_104</strain>
    </source>
</reference>
<dbReference type="Proteomes" id="UP000249557">
    <property type="component" value="Unassembled WGS sequence"/>
</dbReference>
<dbReference type="AlphaFoldDB" id="A0A2W5A6S5"/>
<organism evidence="1 2">
    <name type="scientific">Micavibrio aeruginosavorus</name>
    <dbReference type="NCBI Taxonomy" id="349221"/>
    <lineage>
        <taxon>Bacteria</taxon>
        <taxon>Pseudomonadati</taxon>
        <taxon>Bdellovibrionota</taxon>
        <taxon>Bdellovibrionia</taxon>
        <taxon>Bdellovibrionales</taxon>
        <taxon>Pseudobdellovibrionaceae</taxon>
        <taxon>Micavibrio</taxon>
    </lineage>
</organism>
<evidence type="ECO:0000313" key="2">
    <source>
        <dbReference type="Proteomes" id="UP000249557"/>
    </source>
</evidence>
<sequence length="213" mass="24164">MTDAFATREDMLAALVPLVKKGGAHDVIKAESEAIVSNIIDIAKIFPITEEKQNRLVGHTGLRGELWNGAGMIFHNYLKNVFNRQSAPETLIVMGIEEYSRAFLSKPSQLAKVTQLDAQRETSGEALERCYHEISHWVESDVLENVDMLDDFDRLIVLDCAKKIKNSLSNFNDARLSLKTFAEKSGAYLNLENRPYQDMDRQKYSQFMQAKFA</sequence>
<proteinExistence type="predicted"/>
<protein>
    <submittedName>
        <fullName evidence="1">Uncharacterized protein</fullName>
    </submittedName>
</protein>
<comment type="caution">
    <text evidence="1">The sequence shown here is derived from an EMBL/GenBank/DDBJ whole genome shotgun (WGS) entry which is preliminary data.</text>
</comment>
<evidence type="ECO:0000313" key="1">
    <source>
        <dbReference type="EMBL" id="PZO89096.1"/>
    </source>
</evidence>